<feature type="chain" id="PRO_5042871330" description="Secreted protein" evidence="1">
    <location>
        <begin position="21"/>
        <end position="84"/>
    </location>
</feature>
<dbReference type="Proteomes" id="UP001321473">
    <property type="component" value="Unassembled WGS sequence"/>
</dbReference>
<comment type="caution">
    <text evidence="2">The sequence shown here is derived from an EMBL/GenBank/DDBJ whole genome shotgun (WGS) entry which is preliminary data.</text>
</comment>
<name>A0AAQ4DKB7_AMBAM</name>
<dbReference type="AlphaFoldDB" id="A0AAQ4DKB7"/>
<proteinExistence type="predicted"/>
<reference evidence="2 3" key="1">
    <citation type="journal article" date="2023" name="Arcadia Sci">
        <title>De novo assembly of a long-read Amblyomma americanum tick genome.</title>
        <authorList>
            <person name="Chou S."/>
            <person name="Poskanzer K.E."/>
            <person name="Rollins M."/>
            <person name="Thuy-Boun P.S."/>
        </authorList>
    </citation>
    <scope>NUCLEOTIDE SEQUENCE [LARGE SCALE GENOMIC DNA]</scope>
    <source>
        <strain evidence="2">F_SG_1</strain>
        <tissue evidence="2">Salivary glands</tissue>
    </source>
</reference>
<sequence>MNTAVLFVSVLSALIAASECQKPHFSPPRQRRCPPWCPAGAQPGSVCAPGCVCAPRQNRGPFGLLLCNPRHWQPPPRAGDILLG</sequence>
<dbReference type="EMBL" id="JARKHS020029704">
    <property type="protein sequence ID" value="KAK8762907.1"/>
    <property type="molecule type" value="Genomic_DNA"/>
</dbReference>
<evidence type="ECO:0000313" key="3">
    <source>
        <dbReference type="Proteomes" id="UP001321473"/>
    </source>
</evidence>
<evidence type="ECO:0000313" key="2">
    <source>
        <dbReference type="EMBL" id="KAK8762907.1"/>
    </source>
</evidence>
<keyword evidence="1" id="KW-0732">Signal</keyword>
<evidence type="ECO:0008006" key="4">
    <source>
        <dbReference type="Google" id="ProtNLM"/>
    </source>
</evidence>
<protein>
    <recommendedName>
        <fullName evidence="4">Secreted protein</fullName>
    </recommendedName>
</protein>
<evidence type="ECO:0000256" key="1">
    <source>
        <dbReference type="SAM" id="SignalP"/>
    </source>
</evidence>
<gene>
    <name evidence="2" type="ORF">V5799_034484</name>
</gene>
<keyword evidence="3" id="KW-1185">Reference proteome</keyword>
<organism evidence="2 3">
    <name type="scientific">Amblyomma americanum</name>
    <name type="common">Lone star tick</name>
    <dbReference type="NCBI Taxonomy" id="6943"/>
    <lineage>
        <taxon>Eukaryota</taxon>
        <taxon>Metazoa</taxon>
        <taxon>Ecdysozoa</taxon>
        <taxon>Arthropoda</taxon>
        <taxon>Chelicerata</taxon>
        <taxon>Arachnida</taxon>
        <taxon>Acari</taxon>
        <taxon>Parasitiformes</taxon>
        <taxon>Ixodida</taxon>
        <taxon>Ixodoidea</taxon>
        <taxon>Ixodidae</taxon>
        <taxon>Amblyomminae</taxon>
        <taxon>Amblyomma</taxon>
    </lineage>
</organism>
<feature type="signal peptide" evidence="1">
    <location>
        <begin position="1"/>
        <end position="20"/>
    </location>
</feature>
<accession>A0AAQ4DKB7</accession>